<dbReference type="Proteomes" id="UP001652600">
    <property type="component" value="Chromosome 11"/>
</dbReference>
<organism evidence="2 3">
    <name type="scientific">Cucumis melo</name>
    <name type="common">Muskmelon</name>
    <dbReference type="NCBI Taxonomy" id="3656"/>
    <lineage>
        <taxon>Eukaryota</taxon>
        <taxon>Viridiplantae</taxon>
        <taxon>Streptophyta</taxon>
        <taxon>Embryophyta</taxon>
        <taxon>Tracheophyta</taxon>
        <taxon>Spermatophyta</taxon>
        <taxon>Magnoliopsida</taxon>
        <taxon>eudicotyledons</taxon>
        <taxon>Gunneridae</taxon>
        <taxon>Pentapetalae</taxon>
        <taxon>rosids</taxon>
        <taxon>fabids</taxon>
        <taxon>Cucurbitales</taxon>
        <taxon>Cucurbitaceae</taxon>
        <taxon>Benincaseae</taxon>
        <taxon>Cucumis</taxon>
    </lineage>
</organism>
<reference evidence="3" key="1">
    <citation type="submission" date="2025-08" db="UniProtKB">
        <authorList>
            <consortium name="RefSeq"/>
        </authorList>
    </citation>
    <scope>IDENTIFICATION</scope>
    <source>
        <tissue evidence="3">Stem</tissue>
    </source>
</reference>
<evidence type="ECO:0000313" key="3">
    <source>
        <dbReference type="RefSeq" id="XP_016903382.1"/>
    </source>
</evidence>
<dbReference type="OrthoDB" id="414945at2759"/>
<protein>
    <submittedName>
        <fullName evidence="3">Uncharacterized mitochondrial protein AtMg00810-like</fullName>
    </submittedName>
</protein>
<name>A0A1S4E584_CUCME</name>
<dbReference type="InterPro" id="IPR013103">
    <property type="entry name" value="RVT_2"/>
</dbReference>
<feature type="domain" description="Reverse transcriptase Ty1/copia-type" evidence="1">
    <location>
        <begin position="3"/>
        <end position="71"/>
    </location>
</feature>
<dbReference type="AlphaFoldDB" id="A0A1S4E584"/>
<gene>
    <name evidence="3" type="primary">LOC107992154</name>
</gene>
<dbReference type="InParanoid" id="A0A1S4E584"/>
<dbReference type="Pfam" id="PF07727">
    <property type="entry name" value="RVT_2"/>
    <property type="match status" value="1"/>
</dbReference>
<dbReference type="GeneID" id="107992154"/>
<evidence type="ECO:0000259" key="1">
    <source>
        <dbReference type="Pfam" id="PF07727"/>
    </source>
</evidence>
<accession>A0A1S4E584</accession>
<dbReference type="KEGG" id="cmo:107992154"/>
<proteinExistence type="predicted"/>
<keyword evidence="2" id="KW-1185">Reference proteome</keyword>
<sequence length="111" mass="12309">MGDSEKILNDLIKALNKAFALKDLGALSYFLGVEVSYPTNGGMFLSQVKYITDLLQKTKMIEAKPISTSMVSGQLVFAHQGENFHDVYLYRSTVGALQYATLTHLEISKCK</sequence>
<evidence type="ECO:0000313" key="2">
    <source>
        <dbReference type="Proteomes" id="UP001652600"/>
    </source>
</evidence>
<dbReference type="RefSeq" id="XP_016903382.1">
    <property type="nucleotide sequence ID" value="XM_017047893.1"/>
</dbReference>